<evidence type="ECO:0000259" key="1">
    <source>
        <dbReference type="PROSITE" id="PS51677"/>
    </source>
</evidence>
<dbReference type="EMBL" id="LGCI01000001">
    <property type="protein sequence ID" value="KOY84260.1"/>
    <property type="molecule type" value="Genomic_DNA"/>
</dbReference>
<dbReference type="STRING" id="33935.ADM90_00015"/>
<keyword evidence="3" id="KW-1185">Reference proteome</keyword>
<dbReference type="InterPro" id="IPR002509">
    <property type="entry name" value="NODB_dom"/>
</dbReference>
<dbReference type="PROSITE" id="PS51677">
    <property type="entry name" value="NODB"/>
    <property type="match status" value="1"/>
</dbReference>
<dbReference type="CDD" id="cd10959">
    <property type="entry name" value="CE4_NodB_like_3"/>
    <property type="match status" value="1"/>
</dbReference>
<dbReference type="SUPFAM" id="SSF88713">
    <property type="entry name" value="Glycoside hydrolase/deacetylase"/>
    <property type="match status" value="1"/>
</dbReference>
<dbReference type="PANTHER" id="PTHR10587">
    <property type="entry name" value="GLYCOSYL TRANSFERASE-RELATED"/>
    <property type="match status" value="1"/>
</dbReference>
<proteinExistence type="predicted"/>
<feature type="domain" description="NodB homology" evidence="1">
    <location>
        <begin position="30"/>
        <end position="207"/>
    </location>
</feature>
<dbReference type="OrthoDB" id="9812065at2"/>
<dbReference type="PATRIC" id="fig|33935.3.peg.1632"/>
<dbReference type="InterPro" id="IPR011330">
    <property type="entry name" value="Glyco_hydro/deAcase_b/a-brl"/>
</dbReference>
<dbReference type="Proteomes" id="UP000037977">
    <property type="component" value="Unassembled WGS sequence"/>
</dbReference>
<dbReference type="Pfam" id="PF01522">
    <property type="entry name" value="Polysacc_deac_1"/>
    <property type="match status" value="1"/>
</dbReference>
<dbReference type="GO" id="GO:0016810">
    <property type="term" value="F:hydrolase activity, acting on carbon-nitrogen (but not peptide) bonds"/>
    <property type="evidence" value="ECO:0007669"/>
    <property type="project" value="InterPro"/>
</dbReference>
<organism evidence="2 3">
    <name type="scientific">Lysinibacillus macroides</name>
    <dbReference type="NCBI Taxonomy" id="33935"/>
    <lineage>
        <taxon>Bacteria</taxon>
        <taxon>Bacillati</taxon>
        <taxon>Bacillota</taxon>
        <taxon>Bacilli</taxon>
        <taxon>Bacillales</taxon>
        <taxon>Bacillaceae</taxon>
        <taxon>Lysinibacillus</taxon>
    </lineage>
</organism>
<sequence length="218" mass="24726">MGTTGGLLFYSIAATAIYKKTWLVQTSCKEGVALTFDDGPHPIYTPQLLDLLKEFDIQATFFVVGKLAQAYPAIIKRMHEEGHTIGIHHYQHTSNWLMLPQKVKREIEQCAQVIKQITGERPTLYRPPWGHLNVCVPMLAKPYRIVLWTRHFTDWRIACIQHTLETELVEAAKAGSILLLHDNGQTLGADEDAPKYMLEHLAGYLRKHAHATKFVTLG</sequence>
<dbReference type="InterPro" id="IPR050248">
    <property type="entry name" value="Polysacc_deacetylase_ArnD"/>
</dbReference>
<evidence type="ECO:0000313" key="3">
    <source>
        <dbReference type="Proteomes" id="UP000037977"/>
    </source>
</evidence>
<reference evidence="2 3" key="1">
    <citation type="submission" date="2015-07" db="EMBL/GenBank/DDBJ databases">
        <title>Genome sequencing project for genomic taxonomy and phylogenomics of Bacillus-like bacteria.</title>
        <authorList>
            <person name="Liu B."/>
            <person name="Wang J."/>
            <person name="Zhu Y."/>
            <person name="Liu G."/>
            <person name="Chen Q."/>
            <person name="Chen Z."/>
            <person name="Che J."/>
            <person name="Ge C."/>
            <person name="Shi H."/>
            <person name="Pan Z."/>
            <person name="Liu X."/>
        </authorList>
    </citation>
    <scope>NUCLEOTIDE SEQUENCE [LARGE SCALE GENOMIC DNA]</scope>
    <source>
        <strain evidence="2 3">DSM 54</strain>
    </source>
</reference>
<dbReference type="GO" id="GO:0005975">
    <property type="term" value="P:carbohydrate metabolic process"/>
    <property type="evidence" value="ECO:0007669"/>
    <property type="project" value="InterPro"/>
</dbReference>
<accession>A0A0M9DNZ9</accession>
<protein>
    <recommendedName>
        <fullName evidence="1">NodB homology domain-containing protein</fullName>
    </recommendedName>
</protein>
<dbReference type="AlphaFoldDB" id="A0A0M9DNZ9"/>
<name>A0A0M9DNZ9_9BACI</name>
<evidence type="ECO:0000313" key="2">
    <source>
        <dbReference type="EMBL" id="KOY84260.1"/>
    </source>
</evidence>
<gene>
    <name evidence="2" type="ORF">ADM90_00015</name>
</gene>
<comment type="caution">
    <text evidence="2">The sequence shown here is derived from an EMBL/GenBank/DDBJ whole genome shotgun (WGS) entry which is preliminary data.</text>
</comment>
<dbReference type="Gene3D" id="3.20.20.370">
    <property type="entry name" value="Glycoside hydrolase/deacetylase"/>
    <property type="match status" value="1"/>
</dbReference>